<reference evidence="2 3" key="1">
    <citation type="submission" date="2024-02" db="EMBL/GenBank/DDBJ databases">
        <title>First report Erwinia aphidicola in onion in Chile.</title>
        <authorList>
            <person name="Valenzuela M."/>
            <person name="Pena M."/>
            <person name="Dutta B."/>
        </authorList>
    </citation>
    <scope>NUCLEOTIDE SEQUENCE [LARGE SCALE GENOMIC DNA]</scope>
    <source>
        <strain evidence="2 3">QCJ3A</strain>
    </source>
</reference>
<proteinExistence type="predicted"/>
<dbReference type="EMBL" id="JBANEI010000017">
    <property type="protein sequence ID" value="MEI2683824.1"/>
    <property type="molecule type" value="Genomic_DNA"/>
</dbReference>
<feature type="transmembrane region" description="Helical" evidence="1">
    <location>
        <begin position="12"/>
        <end position="30"/>
    </location>
</feature>
<evidence type="ECO:0008006" key="4">
    <source>
        <dbReference type="Google" id="ProtNLM"/>
    </source>
</evidence>
<organism evidence="2 3">
    <name type="scientific">Erwinia aphidicola</name>
    <dbReference type="NCBI Taxonomy" id="68334"/>
    <lineage>
        <taxon>Bacteria</taxon>
        <taxon>Pseudomonadati</taxon>
        <taxon>Pseudomonadota</taxon>
        <taxon>Gammaproteobacteria</taxon>
        <taxon>Enterobacterales</taxon>
        <taxon>Erwiniaceae</taxon>
        <taxon>Erwinia</taxon>
    </lineage>
</organism>
<keyword evidence="1" id="KW-0812">Transmembrane</keyword>
<evidence type="ECO:0000313" key="2">
    <source>
        <dbReference type="EMBL" id="MEI2683824.1"/>
    </source>
</evidence>
<keyword evidence="3" id="KW-1185">Reference proteome</keyword>
<comment type="caution">
    <text evidence="2">The sequence shown here is derived from an EMBL/GenBank/DDBJ whole genome shotgun (WGS) entry which is preliminary data.</text>
</comment>
<evidence type="ECO:0000313" key="3">
    <source>
        <dbReference type="Proteomes" id="UP001306592"/>
    </source>
</evidence>
<accession>A0ABU8DJY7</accession>
<dbReference type="Proteomes" id="UP001306592">
    <property type="component" value="Unassembled WGS sequence"/>
</dbReference>
<gene>
    <name evidence="2" type="ORF">V8N49_19440</name>
</gene>
<name>A0ABU8DJY7_ERWAP</name>
<keyword evidence="1" id="KW-0472">Membrane</keyword>
<keyword evidence="1" id="KW-1133">Transmembrane helix</keyword>
<sequence length="194" mass="22052">MDFISEMRDYAWMFSLTSVLLVFIGWRVTYSNQMRLATRSESKSIVDALAKVINEISDVSIGYWLKSSSSLDSGDPSSKPRSVILATEYIMIVMAKSTQATRYINLLSQRGMLAYTPDISILIEKATLDCETAFMNLPEVRTQRTNDLMLACMEMMEGIYDQFQASYPPTSNKSAFSKINDKFAEIDEWHSNLN</sequence>
<evidence type="ECO:0000256" key="1">
    <source>
        <dbReference type="SAM" id="Phobius"/>
    </source>
</evidence>
<dbReference type="RefSeq" id="WP_336203628.1">
    <property type="nucleotide sequence ID" value="NZ_JBANEI010000017.1"/>
</dbReference>
<protein>
    <recommendedName>
        <fullName evidence="4">DUF4760 domain-containing protein</fullName>
    </recommendedName>
</protein>